<keyword evidence="4" id="KW-0808">Transferase</keyword>
<keyword evidence="6" id="KW-1133">Transmembrane helix</keyword>
<dbReference type="Proteomes" id="UP001164020">
    <property type="component" value="Chromosome"/>
</dbReference>
<proteinExistence type="predicted"/>
<dbReference type="InterPro" id="IPR003661">
    <property type="entry name" value="HisK_dim/P_dom"/>
</dbReference>
<evidence type="ECO:0000256" key="6">
    <source>
        <dbReference type="SAM" id="Phobius"/>
    </source>
</evidence>
<comment type="catalytic activity">
    <reaction evidence="1">
        <text>ATP + protein L-histidine = ADP + protein N-phospho-L-histidine.</text>
        <dbReference type="EC" id="2.7.13.3"/>
    </reaction>
</comment>
<dbReference type="PRINTS" id="PR00344">
    <property type="entry name" value="BCTRLSENSOR"/>
</dbReference>
<dbReference type="Pfam" id="PF02518">
    <property type="entry name" value="HATPase_c"/>
    <property type="match status" value="1"/>
</dbReference>
<dbReference type="InterPro" id="IPR036097">
    <property type="entry name" value="HisK_dim/P_sf"/>
</dbReference>
<evidence type="ECO:0000256" key="4">
    <source>
        <dbReference type="ARBA" id="ARBA00022679"/>
    </source>
</evidence>
<reference evidence="8" key="1">
    <citation type="submission" date="2022-12" db="EMBL/GenBank/DDBJ databases">
        <title>Jiella pelagia sp. nov., isolated from phosphonate enriched culture of Northwest Pacific surface seawater.</title>
        <authorList>
            <person name="Shin D.Y."/>
            <person name="Hwang C.Y."/>
        </authorList>
    </citation>
    <scope>NUCLEOTIDE SEQUENCE</scope>
    <source>
        <strain evidence="8">HL-NP1</strain>
    </source>
</reference>
<evidence type="ECO:0000256" key="2">
    <source>
        <dbReference type="ARBA" id="ARBA00012438"/>
    </source>
</evidence>
<dbReference type="SUPFAM" id="SSF47384">
    <property type="entry name" value="Homodimeric domain of signal transducing histidine kinase"/>
    <property type="match status" value="1"/>
</dbReference>
<dbReference type="EC" id="2.7.13.3" evidence="2"/>
<feature type="transmembrane region" description="Helical" evidence="6">
    <location>
        <begin position="182"/>
        <end position="206"/>
    </location>
</feature>
<dbReference type="CDD" id="cd00082">
    <property type="entry name" value="HisKA"/>
    <property type="match status" value="1"/>
</dbReference>
<dbReference type="Pfam" id="PF00512">
    <property type="entry name" value="HisKA"/>
    <property type="match status" value="1"/>
</dbReference>
<dbReference type="PANTHER" id="PTHR42878">
    <property type="entry name" value="TWO-COMPONENT HISTIDINE KINASE"/>
    <property type="match status" value="1"/>
</dbReference>
<keyword evidence="6" id="KW-0812">Transmembrane</keyword>
<evidence type="ECO:0000256" key="5">
    <source>
        <dbReference type="ARBA" id="ARBA00022777"/>
    </source>
</evidence>
<name>A0ABY7C4L6_9HYPH</name>
<dbReference type="InterPro" id="IPR003594">
    <property type="entry name" value="HATPase_dom"/>
</dbReference>
<keyword evidence="3" id="KW-0597">Phosphoprotein</keyword>
<keyword evidence="9" id="KW-1185">Reference proteome</keyword>
<dbReference type="Gene3D" id="3.30.565.10">
    <property type="entry name" value="Histidine kinase-like ATPase, C-terminal domain"/>
    <property type="match status" value="1"/>
</dbReference>
<feature type="transmembrane region" description="Helical" evidence="6">
    <location>
        <begin position="12"/>
        <end position="35"/>
    </location>
</feature>
<evidence type="ECO:0000256" key="1">
    <source>
        <dbReference type="ARBA" id="ARBA00000085"/>
    </source>
</evidence>
<dbReference type="Gene3D" id="1.10.287.130">
    <property type="match status" value="1"/>
</dbReference>
<sequence>MMRSQRRANRVIFLAVAAGFVMLAVAAVAVVWTFARSQDYGELVSHTIEVEGAVADLNRLNERIEAARRGFLLEGDLRFLETFEATAADIPLQIERIAGLTADNPSQVDRLARFRQLTQRYLTLLRSSIADKQAGGTGVSGASLLDEEDITIVEELRSISDTMAREERRLLVMREAEANRSVYVSTVVAIAAAILLLIVAVGTIWATRRTLRALTSTGVQLQELNDDLESAVAERTSELQRANAEIQRFAYIVSHDLRSPLVNVMGFTAELNAAIKPLNELIDKAEEVAPEIVTEETKFAVREDLPEAIGFIRTSTEKMDRLINAILRLSREGRRVLAPEAVDMNALVSGIVDSLQHRIDEIGVTVETEPVPTLVSDRLAVEQIVSNLVENAIKYLKRDRPGRITIRGKKANGRVLVEIEDNGRGIDPKDHERIFDLFRRSGSQDQPGEGIGLAHVRALAYRLGGTITCESVLDQGAIFRLSLPMALAPQQGVNT</sequence>
<organism evidence="8 9">
    <name type="scientific">Jiella pelagia</name>
    <dbReference type="NCBI Taxonomy" id="2986949"/>
    <lineage>
        <taxon>Bacteria</taxon>
        <taxon>Pseudomonadati</taxon>
        <taxon>Pseudomonadota</taxon>
        <taxon>Alphaproteobacteria</taxon>
        <taxon>Hyphomicrobiales</taxon>
        <taxon>Aurantimonadaceae</taxon>
        <taxon>Jiella</taxon>
    </lineage>
</organism>
<gene>
    <name evidence="8" type="ORF">OH818_13275</name>
</gene>
<dbReference type="RefSeq" id="WP_268883405.1">
    <property type="nucleotide sequence ID" value="NZ_CP114029.1"/>
</dbReference>
<evidence type="ECO:0000256" key="3">
    <source>
        <dbReference type="ARBA" id="ARBA00022553"/>
    </source>
</evidence>
<dbReference type="InterPro" id="IPR005467">
    <property type="entry name" value="His_kinase_dom"/>
</dbReference>
<dbReference type="Pfam" id="PF05227">
    <property type="entry name" value="CHASE3"/>
    <property type="match status" value="1"/>
</dbReference>
<dbReference type="CDD" id="cd19410">
    <property type="entry name" value="HK9-like_sensor"/>
    <property type="match status" value="1"/>
</dbReference>
<accession>A0ABY7C4L6</accession>
<dbReference type="SMART" id="SM00387">
    <property type="entry name" value="HATPase_c"/>
    <property type="match status" value="1"/>
</dbReference>
<feature type="domain" description="Histidine kinase" evidence="7">
    <location>
        <begin position="252"/>
        <end position="487"/>
    </location>
</feature>
<keyword evidence="6" id="KW-0472">Membrane</keyword>
<dbReference type="InterPro" id="IPR007891">
    <property type="entry name" value="CHASE3"/>
</dbReference>
<evidence type="ECO:0000313" key="9">
    <source>
        <dbReference type="Proteomes" id="UP001164020"/>
    </source>
</evidence>
<evidence type="ECO:0000259" key="7">
    <source>
        <dbReference type="PROSITE" id="PS50109"/>
    </source>
</evidence>
<keyword evidence="5" id="KW-0418">Kinase</keyword>
<dbReference type="PROSITE" id="PS50109">
    <property type="entry name" value="HIS_KIN"/>
    <property type="match status" value="1"/>
</dbReference>
<evidence type="ECO:0000313" key="8">
    <source>
        <dbReference type="EMBL" id="WAP70869.1"/>
    </source>
</evidence>
<dbReference type="InterPro" id="IPR050351">
    <property type="entry name" value="BphY/WalK/GraS-like"/>
</dbReference>
<dbReference type="InterPro" id="IPR036890">
    <property type="entry name" value="HATPase_C_sf"/>
</dbReference>
<dbReference type="SUPFAM" id="SSF55874">
    <property type="entry name" value="ATPase domain of HSP90 chaperone/DNA topoisomerase II/histidine kinase"/>
    <property type="match status" value="1"/>
</dbReference>
<protein>
    <recommendedName>
        <fullName evidence="2">histidine kinase</fullName>
        <ecNumber evidence="2">2.7.13.3</ecNumber>
    </recommendedName>
</protein>
<dbReference type="SMART" id="SM00388">
    <property type="entry name" value="HisKA"/>
    <property type="match status" value="1"/>
</dbReference>
<dbReference type="InterPro" id="IPR004358">
    <property type="entry name" value="Sig_transdc_His_kin-like_C"/>
</dbReference>
<dbReference type="PANTHER" id="PTHR42878:SF15">
    <property type="entry name" value="BACTERIOPHYTOCHROME"/>
    <property type="match status" value="1"/>
</dbReference>
<dbReference type="EMBL" id="CP114029">
    <property type="protein sequence ID" value="WAP70869.1"/>
    <property type="molecule type" value="Genomic_DNA"/>
</dbReference>